<evidence type="ECO:0000313" key="4">
    <source>
        <dbReference type="Proteomes" id="UP001190700"/>
    </source>
</evidence>
<name>A0AAE0BYS6_9CHLO</name>
<dbReference type="EMBL" id="LGRX02030828">
    <property type="protein sequence ID" value="KAK3245261.1"/>
    <property type="molecule type" value="Genomic_DNA"/>
</dbReference>
<comment type="caution">
    <text evidence="3">The sequence shown here is derived from an EMBL/GenBank/DDBJ whole genome shotgun (WGS) entry which is preliminary data.</text>
</comment>
<dbReference type="Pfam" id="PF14753">
    <property type="entry name" value="FAM221"/>
    <property type="match status" value="1"/>
</dbReference>
<dbReference type="InterPro" id="IPR026755">
    <property type="entry name" value="Fam221a/b"/>
</dbReference>
<feature type="compositionally biased region" description="Basic and acidic residues" evidence="2">
    <location>
        <begin position="310"/>
        <end position="344"/>
    </location>
</feature>
<evidence type="ECO:0000313" key="3">
    <source>
        <dbReference type="EMBL" id="KAK3245261.1"/>
    </source>
</evidence>
<organism evidence="3 4">
    <name type="scientific">Cymbomonas tetramitiformis</name>
    <dbReference type="NCBI Taxonomy" id="36881"/>
    <lineage>
        <taxon>Eukaryota</taxon>
        <taxon>Viridiplantae</taxon>
        <taxon>Chlorophyta</taxon>
        <taxon>Pyramimonadophyceae</taxon>
        <taxon>Pyramimonadales</taxon>
        <taxon>Pyramimonadaceae</taxon>
        <taxon>Cymbomonas</taxon>
    </lineage>
</organism>
<accession>A0AAE0BYS6</accession>
<proteinExistence type="inferred from homology"/>
<protein>
    <submittedName>
        <fullName evidence="3">Uncharacterized protein</fullName>
    </submittedName>
</protein>
<keyword evidence="4" id="KW-1185">Reference proteome</keyword>
<feature type="region of interest" description="Disordered" evidence="2">
    <location>
        <begin position="195"/>
        <end position="224"/>
    </location>
</feature>
<dbReference type="PANTHER" id="PTHR31214:SF3">
    <property type="entry name" value="PROTEIN FAM221B"/>
    <property type="match status" value="1"/>
</dbReference>
<gene>
    <name evidence="3" type="ORF">CYMTET_45159</name>
</gene>
<feature type="compositionally biased region" description="Basic residues" evidence="2">
    <location>
        <begin position="195"/>
        <end position="204"/>
    </location>
</feature>
<evidence type="ECO:0000256" key="1">
    <source>
        <dbReference type="ARBA" id="ARBA00011026"/>
    </source>
</evidence>
<feature type="region of interest" description="Disordered" evidence="2">
    <location>
        <begin position="303"/>
        <end position="344"/>
    </location>
</feature>
<sequence>MFGQAQSLAQVQHGVETYGPAPGGQKLMNAENEAAQLAMRTGLYVTWRSRKTNEDCSRVGPKHKCFCGHLYSEHALKGRGLPKCTACPCRCYDFVPSRPEEVGDWWLPRRKGFNVHTWRAKCHCGQPHDLHDPVTRGGCCPGFKSNYLCIVCECHQEEHETVFEDEAERVAAGRPVREAFVPLAELPDLQKLVLKPKPKGKAAPRRLGGPKAAAEPPPEETPEQLMERGAITTTEYFELIKSSGAEGSSAGPPARAKQLIAPANTLDTTGYAEKSVRLMHETSGGRCKGTVVNKFGLTEESLRAHGTQRAQDRWLEDQEGAPRRLAPKGDKRIGAPSNDRHMQR</sequence>
<reference evidence="3 4" key="1">
    <citation type="journal article" date="2015" name="Genome Biol. Evol.">
        <title>Comparative Genomics of a Bacterivorous Green Alga Reveals Evolutionary Causalities and Consequences of Phago-Mixotrophic Mode of Nutrition.</title>
        <authorList>
            <person name="Burns J.A."/>
            <person name="Paasch A."/>
            <person name="Narechania A."/>
            <person name="Kim E."/>
        </authorList>
    </citation>
    <scope>NUCLEOTIDE SEQUENCE [LARGE SCALE GENOMIC DNA]</scope>
    <source>
        <strain evidence="3 4">PLY_AMNH</strain>
    </source>
</reference>
<dbReference type="AlphaFoldDB" id="A0AAE0BYS6"/>
<dbReference type="PANTHER" id="PTHR31214">
    <property type="entry name" value="PROTEIN FAM221A-RELATED"/>
    <property type="match status" value="1"/>
</dbReference>
<evidence type="ECO:0000256" key="2">
    <source>
        <dbReference type="SAM" id="MobiDB-lite"/>
    </source>
</evidence>
<comment type="similarity">
    <text evidence="1">Belongs to the FAM221 family.</text>
</comment>
<dbReference type="Proteomes" id="UP001190700">
    <property type="component" value="Unassembled WGS sequence"/>
</dbReference>